<dbReference type="Gene3D" id="1.10.357.10">
    <property type="entry name" value="Tetracycline Repressor, domain 2"/>
    <property type="match status" value="1"/>
</dbReference>
<dbReference type="EMBL" id="JAATOP010000004">
    <property type="protein sequence ID" value="NIY72179.1"/>
    <property type="molecule type" value="Genomic_DNA"/>
</dbReference>
<dbReference type="PANTHER" id="PTHR30055:SF148">
    <property type="entry name" value="TETR-FAMILY TRANSCRIPTIONAL REGULATOR"/>
    <property type="match status" value="1"/>
</dbReference>
<sequence>MTQSPRRKSIGSQRNPETIAAVRAAAEAVLEQKGLAGFTIEAVAKEARAGKPTIYRGWGGRAGLLLDIYQSRKPADLHPDTGSVRSDIAAFLVNLMDSWEGTSAGPIFRSIVVEAQQTAASRNALDGYFVEVIAETEAMLSRGAASGEICKDANLPQAAEMLLSITVQRLLSGRSLGVKDAGLMADMILSGIAPQTNGSSS</sequence>
<gene>
    <name evidence="6" type="ORF">HCZ30_06995</name>
</gene>
<reference evidence="6 7" key="1">
    <citation type="submission" date="2020-03" db="EMBL/GenBank/DDBJ databases">
        <title>Bacterial isolates of synthetic phycosphere.</title>
        <authorList>
            <person name="Fu H."/>
            <person name="Moran M.A."/>
        </authorList>
    </citation>
    <scope>NUCLEOTIDE SEQUENCE [LARGE SCALE GENOMIC DNA]</scope>
    <source>
        <strain evidence="6 7">HF1</strain>
    </source>
</reference>
<keyword evidence="2 4" id="KW-0238">DNA-binding</keyword>
<keyword evidence="3" id="KW-0804">Transcription</keyword>
<dbReference type="Proteomes" id="UP000709466">
    <property type="component" value="Unassembled WGS sequence"/>
</dbReference>
<keyword evidence="7" id="KW-1185">Reference proteome</keyword>
<dbReference type="Pfam" id="PF16859">
    <property type="entry name" value="TetR_C_11"/>
    <property type="match status" value="1"/>
</dbReference>
<keyword evidence="1" id="KW-0805">Transcription regulation</keyword>
<evidence type="ECO:0000256" key="3">
    <source>
        <dbReference type="ARBA" id="ARBA00023163"/>
    </source>
</evidence>
<evidence type="ECO:0000259" key="5">
    <source>
        <dbReference type="PROSITE" id="PS50977"/>
    </source>
</evidence>
<name>A0ABX0VVR5_9RHOB</name>
<accession>A0ABX0VVR5</accession>
<evidence type="ECO:0000256" key="2">
    <source>
        <dbReference type="ARBA" id="ARBA00023125"/>
    </source>
</evidence>
<proteinExistence type="predicted"/>
<protein>
    <submittedName>
        <fullName evidence="6">TetR/AcrR family transcriptional regulator</fullName>
    </submittedName>
</protein>
<dbReference type="RefSeq" id="WP_167637571.1">
    <property type="nucleotide sequence ID" value="NZ_JAATOP010000004.1"/>
</dbReference>
<dbReference type="Gene3D" id="1.10.10.60">
    <property type="entry name" value="Homeodomain-like"/>
    <property type="match status" value="1"/>
</dbReference>
<evidence type="ECO:0000313" key="7">
    <source>
        <dbReference type="Proteomes" id="UP000709466"/>
    </source>
</evidence>
<dbReference type="InterPro" id="IPR050109">
    <property type="entry name" value="HTH-type_TetR-like_transc_reg"/>
</dbReference>
<dbReference type="InterPro" id="IPR001647">
    <property type="entry name" value="HTH_TetR"/>
</dbReference>
<feature type="DNA-binding region" description="H-T-H motif" evidence="4">
    <location>
        <begin position="39"/>
        <end position="58"/>
    </location>
</feature>
<dbReference type="PANTHER" id="PTHR30055">
    <property type="entry name" value="HTH-TYPE TRANSCRIPTIONAL REGULATOR RUTR"/>
    <property type="match status" value="1"/>
</dbReference>
<comment type="caution">
    <text evidence="6">The sequence shown here is derived from an EMBL/GenBank/DDBJ whole genome shotgun (WGS) entry which is preliminary data.</text>
</comment>
<dbReference type="SUPFAM" id="SSF48498">
    <property type="entry name" value="Tetracyclin repressor-like, C-terminal domain"/>
    <property type="match status" value="1"/>
</dbReference>
<evidence type="ECO:0000256" key="1">
    <source>
        <dbReference type="ARBA" id="ARBA00023015"/>
    </source>
</evidence>
<dbReference type="Pfam" id="PF00440">
    <property type="entry name" value="TetR_N"/>
    <property type="match status" value="1"/>
</dbReference>
<dbReference type="InterPro" id="IPR036271">
    <property type="entry name" value="Tet_transcr_reg_TetR-rel_C_sf"/>
</dbReference>
<dbReference type="SUPFAM" id="SSF46689">
    <property type="entry name" value="Homeodomain-like"/>
    <property type="match status" value="1"/>
</dbReference>
<dbReference type="InterPro" id="IPR009057">
    <property type="entry name" value="Homeodomain-like_sf"/>
</dbReference>
<feature type="domain" description="HTH tetR-type" evidence="5">
    <location>
        <begin position="16"/>
        <end position="76"/>
    </location>
</feature>
<dbReference type="InterPro" id="IPR011075">
    <property type="entry name" value="TetR_C"/>
</dbReference>
<evidence type="ECO:0000313" key="6">
    <source>
        <dbReference type="EMBL" id="NIY72179.1"/>
    </source>
</evidence>
<evidence type="ECO:0000256" key="4">
    <source>
        <dbReference type="PROSITE-ProRule" id="PRU00335"/>
    </source>
</evidence>
<organism evidence="6 7">
    <name type="scientific">Marivivens donghaensis</name>
    <dbReference type="NCBI Taxonomy" id="1699413"/>
    <lineage>
        <taxon>Bacteria</taxon>
        <taxon>Pseudomonadati</taxon>
        <taxon>Pseudomonadota</taxon>
        <taxon>Alphaproteobacteria</taxon>
        <taxon>Rhodobacterales</taxon>
        <taxon>Paracoccaceae</taxon>
        <taxon>Marivivens group</taxon>
        <taxon>Marivivens</taxon>
    </lineage>
</organism>
<dbReference type="PROSITE" id="PS50977">
    <property type="entry name" value="HTH_TETR_2"/>
    <property type="match status" value="1"/>
</dbReference>